<protein>
    <recommendedName>
        <fullName evidence="8">Gram-positive cocci surface proteins LPxTG domain-containing protein</fullName>
    </recommendedName>
</protein>
<feature type="region of interest" description="Disordered" evidence="5">
    <location>
        <begin position="142"/>
        <end position="178"/>
    </location>
</feature>
<evidence type="ECO:0000256" key="5">
    <source>
        <dbReference type="SAM" id="MobiDB-lite"/>
    </source>
</evidence>
<evidence type="ECO:0000259" key="8">
    <source>
        <dbReference type="PROSITE" id="PS50847"/>
    </source>
</evidence>
<keyword evidence="6" id="KW-0472">Membrane</keyword>
<evidence type="ECO:0000313" key="10">
    <source>
        <dbReference type="Proteomes" id="UP000216300"/>
    </source>
</evidence>
<feature type="compositionally biased region" description="Low complexity" evidence="5">
    <location>
        <begin position="169"/>
        <end position="178"/>
    </location>
</feature>
<evidence type="ECO:0000256" key="2">
    <source>
        <dbReference type="ARBA" id="ARBA00022525"/>
    </source>
</evidence>
<evidence type="ECO:0000313" key="9">
    <source>
        <dbReference type="EMBL" id="OYN91242.1"/>
    </source>
</evidence>
<keyword evidence="3 7" id="KW-0732">Signal</keyword>
<keyword evidence="4" id="KW-0572">Peptidoglycan-anchor</keyword>
<feature type="compositionally biased region" description="Low complexity" evidence="5">
    <location>
        <begin position="33"/>
        <end position="53"/>
    </location>
</feature>
<keyword evidence="6" id="KW-0812">Transmembrane</keyword>
<accession>A0A255EP48</accession>
<sequence>MLRKLLAGTAALAIAGFGVVSMANSAAAEDTPDPSGSSSPSESAPALPQLAPSTDSSYTLDGTTMNTTGSILFYEDNSPAPAGITVQIVDADGEVLGEGTTNDQGAFDFTANVAGTIDDEGCPDVYLHVDSTDEYEGFTVQPACQPQEDPSGSASPSSTPSDDDDDNDGPGLPDTGAPAVAGLAALGLTATAAGATLVIRRKK</sequence>
<evidence type="ECO:0000256" key="1">
    <source>
        <dbReference type="ARBA" id="ARBA00022512"/>
    </source>
</evidence>
<reference evidence="9 10" key="1">
    <citation type="submission" date="2017-07" db="EMBL/GenBank/DDBJ databases">
        <title>Draft whole genome sequences of clinical Proprionibacteriaceae strains.</title>
        <authorList>
            <person name="Bernier A.-M."/>
            <person name="Bernard K."/>
            <person name="Domingo M.-C."/>
        </authorList>
    </citation>
    <scope>NUCLEOTIDE SEQUENCE [LARGE SCALE GENOMIC DNA]</scope>
    <source>
        <strain evidence="9 10">NML 150081</strain>
    </source>
</reference>
<dbReference type="Pfam" id="PF00746">
    <property type="entry name" value="Gram_pos_anchor"/>
    <property type="match status" value="1"/>
</dbReference>
<dbReference type="InterPro" id="IPR019931">
    <property type="entry name" value="LPXTG_anchor"/>
</dbReference>
<feature type="signal peptide" evidence="7">
    <location>
        <begin position="1"/>
        <end position="28"/>
    </location>
</feature>
<evidence type="ECO:0000256" key="6">
    <source>
        <dbReference type="SAM" id="Phobius"/>
    </source>
</evidence>
<comment type="caution">
    <text evidence="9">The sequence shown here is derived from an EMBL/GenBank/DDBJ whole genome shotgun (WGS) entry which is preliminary data.</text>
</comment>
<dbReference type="Proteomes" id="UP000216300">
    <property type="component" value="Unassembled WGS sequence"/>
</dbReference>
<keyword evidence="10" id="KW-1185">Reference proteome</keyword>
<feature type="domain" description="Gram-positive cocci surface proteins LPxTG" evidence="8">
    <location>
        <begin position="172"/>
        <end position="203"/>
    </location>
</feature>
<dbReference type="PROSITE" id="PS50847">
    <property type="entry name" value="GRAM_POS_ANCHORING"/>
    <property type="match status" value="1"/>
</dbReference>
<keyword evidence="2" id="KW-0964">Secreted</keyword>
<evidence type="ECO:0000256" key="3">
    <source>
        <dbReference type="ARBA" id="ARBA00022729"/>
    </source>
</evidence>
<evidence type="ECO:0000256" key="4">
    <source>
        <dbReference type="ARBA" id="ARBA00023088"/>
    </source>
</evidence>
<dbReference type="EMBL" id="NMVJ01000006">
    <property type="protein sequence ID" value="OYN91242.1"/>
    <property type="molecule type" value="Genomic_DNA"/>
</dbReference>
<feature type="compositionally biased region" description="Low complexity" evidence="5">
    <location>
        <begin position="149"/>
        <end position="160"/>
    </location>
</feature>
<dbReference type="RefSeq" id="WP_094453798.1">
    <property type="nucleotide sequence ID" value="NZ_NMVJ01000006.1"/>
</dbReference>
<feature type="transmembrane region" description="Helical" evidence="6">
    <location>
        <begin position="179"/>
        <end position="199"/>
    </location>
</feature>
<dbReference type="AlphaFoldDB" id="A0A255EP48"/>
<organism evidence="9 10">
    <name type="scientific">Parenemella sanctibonifatiensis</name>
    <dbReference type="NCBI Taxonomy" id="2016505"/>
    <lineage>
        <taxon>Bacteria</taxon>
        <taxon>Bacillati</taxon>
        <taxon>Actinomycetota</taxon>
        <taxon>Actinomycetes</taxon>
        <taxon>Propionibacteriales</taxon>
        <taxon>Propionibacteriaceae</taxon>
        <taxon>Parenemella</taxon>
    </lineage>
</organism>
<gene>
    <name evidence="9" type="ORF">CGZ91_07255</name>
</gene>
<feature type="region of interest" description="Disordered" evidence="5">
    <location>
        <begin position="25"/>
        <end position="62"/>
    </location>
</feature>
<feature type="chain" id="PRO_5012626297" description="Gram-positive cocci surface proteins LPxTG domain-containing protein" evidence="7">
    <location>
        <begin position="29"/>
        <end position="203"/>
    </location>
</feature>
<proteinExistence type="predicted"/>
<evidence type="ECO:0000256" key="7">
    <source>
        <dbReference type="SAM" id="SignalP"/>
    </source>
</evidence>
<keyword evidence="1" id="KW-0134">Cell wall</keyword>
<name>A0A255EP48_9ACTN</name>
<keyword evidence="6" id="KW-1133">Transmembrane helix</keyword>